<evidence type="ECO:0000256" key="2">
    <source>
        <dbReference type="ARBA" id="ARBA00023125"/>
    </source>
</evidence>
<dbReference type="InterPro" id="IPR009057">
    <property type="entry name" value="Homeodomain-like_sf"/>
</dbReference>
<sequence length="126" mass="14302">MSSILVRILLIMVKRKIQVCQEGEGNTGQWTPREKEAFVEAIKLFGNDSRRISQYVSTRTPAQVRSHAQKYFISEAKAKKKKGSCSSEARKKITQEIATQYGEGVDFFNLCKEKDIEVIPCLTSIK</sequence>
<protein>
    <submittedName>
        <fullName evidence="8">Uncharacterized protein</fullName>
    </submittedName>
</protein>
<proteinExistence type="predicted"/>
<dbReference type="NCBIfam" id="TIGR01557">
    <property type="entry name" value="myb_SHAQKYF"/>
    <property type="match status" value="1"/>
</dbReference>
<dbReference type="Proteomes" id="UP001162131">
    <property type="component" value="Unassembled WGS sequence"/>
</dbReference>
<feature type="domain" description="SANT" evidence="6">
    <location>
        <begin position="30"/>
        <end position="76"/>
    </location>
</feature>
<dbReference type="InterPro" id="IPR006447">
    <property type="entry name" value="Myb_dom_plants"/>
</dbReference>
<evidence type="ECO:0000256" key="1">
    <source>
        <dbReference type="ARBA" id="ARBA00023015"/>
    </source>
</evidence>
<keyword evidence="1" id="KW-0805">Transcription regulation</keyword>
<evidence type="ECO:0000313" key="8">
    <source>
        <dbReference type="EMBL" id="CAG9314553.1"/>
    </source>
</evidence>
<evidence type="ECO:0000256" key="3">
    <source>
        <dbReference type="ARBA" id="ARBA00023163"/>
    </source>
</evidence>
<keyword evidence="3" id="KW-0804">Transcription</keyword>
<name>A0AAU9IKH3_9CILI</name>
<feature type="chain" id="PRO_5043605720" evidence="5">
    <location>
        <begin position="20"/>
        <end position="126"/>
    </location>
</feature>
<dbReference type="CDD" id="cd00167">
    <property type="entry name" value="SANT"/>
    <property type="match status" value="1"/>
</dbReference>
<reference evidence="8" key="1">
    <citation type="submission" date="2021-09" db="EMBL/GenBank/DDBJ databases">
        <authorList>
            <consortium name="AG Swart"/>
            <person name="Singh M."/>
            <person name="Singh A."/>
            <person name="Seah K."/>
            <person name="Emmerich C."/>
        </authorList>
    </citation>
    <scope>NUCLEOTIDE SEQUENCE</scope>
    <source>
        <strain evidence="8">ATCC30299</strain>
    </source>
</reference>
<dbReference type="SMART" id="SM00717">
    <property type="entry name" value="SANT"/>
    <property type="match status" value="1"/>
</dbReference>
<dbReference type="PROSITE" id="PS51294">
    <property type="entry name" value="HTH_MYB"/>
    <property type="match status" value="1"/>
</dbReference>
<gene>
    <name evidence="8" type="ORF">BSTOLATCC_MIC11555</name>
</gene>
<evidence type="ECO:0000313" key="9">
    <source>
        <dbReference type="Proteomes" id="UP001162131"/>
    </source>
</evidence>
<dbReference type="InterPro" id="IPR017884">
    <property type="entry name" value="SANT_dom"/>
</dbReference>
<organism evidence="8 9">
    <name type="scientific">Blepharisma stoltei</name>
    <dbReference type="NCBI Taxonomy" id="1481888"/>
    <lineage>
        <taxon>Eukaryota</taxon>
        <taxon>Sar</taxon>
        <taxon>Alveolata</taxon>
        <taxon>Ciliophora</taxon>
        <taxon>Postciliodesmatophora</taxon>
        <taxon>Heterotrichea</taxon>
        <taxon>Heterotrichida</taxon>
        <taxon>Blepharismidae</taxon>
        <taxon>Blepharisma</taxon>
    </lineage>
</organism>
<keyword evidence="2" id="KW-0238">DNA-binding</keyword>
<keyword evidence="9" id="KW-1185">Reference proteome</keyword>
<dbReference type="InterPro" id="IPR001005">
    <property type="entry name" value="SANT/Myb"/>
</dbReference>
<dbReference type="EMBL" id="CAJZBQ010000012">
    <property type="protein sequence ID" value="CAG9314553.1"/>
    <property type="molecule type" value="Genomic_DNA"/>
</dbReference>
<evidence type="ECO:0000259" key="6">
    <source>
        <dbReference type="PROSITE" id="PS51293"/>
    </source>
</evidence>
<comment type="caution">
    <text evidence="8">The sequence shown here is derived from an EMBL/GenBank/DDBJ whole genome shotgun (WGS) entry which is preliminary data.</text>
</comment>
<evidence type="ECO:0000256" key="4">
    <source>
        <dbReference type="ARBA" id="ARBA00023242"/>
    </source>
</evidence>
<dbReference type="AlphaFoldDB" id="A0AAU9IKH3"/>
<dbReference type="GO" id="GO:0003677">
    <property type="term" value="F:DNA binding"/>
    <property type="evidence" value="ECO:0007669"/>
    <property type="project" value="UniProtKB-KW"/>
</dbReference>
<keyword evidence="4" id="KW-0539">Nucleus</keyword>
<dbReference type="PANTHER" id="PTHR12802">
    <property type="entry name" value="SWI/SNF COMPLEX-RELATED"/>
    <property type="match status" value="1"/>
</dbReference>
<dbReference type="SUPFAM" id="SSF46689">
    <property type="entry name" value="Homeodomain-like"/>
    <property type="match status" value="1"/>
</dbReference>
<dbReference type="Pfam" id="PF00249">
    <property type="entry name" value="Myb_DNA-binding"/>
    <property type="match status" value="1"/>
</dbReference>
<accession>A0AAU9IKH3</accession>
<feature type="domain" description="HTH myb-type" evidence="7">
    <location>
        <begin position="26"/>
        <end position="76"/>
    </location>
</feature>
<keyword evidence="5" id="KW-0732">Signal</keyword>
<dbReference type="InterPro" id="IPR017930">
    <property type="entry name" value="Myb_dom"/>
</dbReference>
<evidence type="ECO:0000259" key="7">
    <source>
        <dbReference type="PROSITE" id="PS51294"/>
    </source>
</evidence>
<feature type="signal peptide" evidence="5">
    <location>
        <begin position="1"/>
        <end position="19"/>
    </location>
</feature>
<evidence type="ECO:0000256" key="5">
    <source>
        <dbReference type="SAM" id="SignalP"/>
    </source>
</evidence>
<dbReference type="Gene3D" id="1.10.10.60">
    <property type="entry name" value="Homeodomain-like"/>
    <property type="match status" value="1"/>
</dbReference>
<dbReference type="PROSITE" id="PS51293">
    <property type="entry name" value="SANT"/>
    <property type="match status" value="1"/>
</dbReference>